<dbReference type="PANTHER" id="PTHR33360:SF2">
    <property type="entry name" value="TRANSPOSASE FOR INSERTION SEQUENCE ELEMENT IS200"/>
    <property type="match status" value="1"/>
</dbReference>
<dbReference type="SUPFAM" id="SSF143422">
    <property type="entry name" value="Transposase IS200-like"/>
    <property type="match status" value="1"/>
</dbReference>
<protein>
    <recommendedName>
        <fullName evidence="1">Transposase IS200-like domain-containing protein</fullName>
    </recommendedName>
</protein>
<keyword evidence="3" id="KW-1185">Reference proteome</keyword>
<evidence type="ECO:0000259" key="1">
    <source>
        <dbReference type="SMART" id="SM01321"/>
    </source>
</evidence>
<proteinExistence type="predicted"/>
<feature type="domain" description="Transposase IS200-like" evidence="1">
    <location>
        <begin position="1"/>
        <end position="104"/>
    </location>
</feature>
<accession>A0ABQ1VBK8</accession>
<comment type="caution">
    <text evidence="2">The sequence shown here is derived from an EMBL/GenBank/DDBJ whole genome shotgun (WGS) entry which is preliminary data.</text>
</comment>
<name>A0ABQ1VBK8_9BACT</name>
<reference evidence="3" key="1">
    <citation type="journal article" date="2019" name="Int. J. Syst. Evol. Microbiol.">
        <title>The Global Catalogue of Microorganisms (GCM) 10K type strain sequencing project: providing services to taxonomists for standard genome sequencing and annotation.</title>
        <authorList>
            <consortium name="The Broad Institute Genomics Platform"/>
            <consortium name="The Broad Institute Genome Sequencing Center for Infectious Disease"/>
            <person name="Wu L."/>
            <person name="Ma J."/>
        </authorList>
    </citation>
    <scope>NUCLEOTIDE SEQUENCE [LARGE SCALE GENOMIC DNA]</scope>
    <source>
        <strain evidence="3">CGMCC 1.15407</strain>
    </source>
</reference>
<dbReference type="InterPro" id="IPR036515">
    <property type="entry name" value="Transposase_17_sf"/>
</dbReference>
<sequence length="123" mass="14295">MFSKGGDQVLISTCEQIELRYEIKFLEIGTDADHVHFLIQSVPTYSKTKIVRTIKSLLVREVFQQCPEVKKQLWGGEFWGKGYFVNTVGQHGTEEKIANYVKSQGLEKEYKKLKTNYQLKIFD</sequence>
<dbReference type="NCBIfam" id="NF033573">
    <property type="entry name" value="transpos_IS200"/>
    <property type="match status" value="1"/>
</dbReference>
<dbReference type="InterPro" id="IPR002686">
    <property type="entry name" value="Transposase_17"/>
</dbReference>
<dbReference type="PANTHER" id="PTHR33360">
    <property type="entry name" value="TRANSPOSASE FOR INSERTION SEQUENCE ELEMENT IS200"/>
    <property type="match status" value="1"/>
</dbReference>
<organism evidence="2 3">
    <name type="scientific">Echinicola rosea</name>
    <dbReference type="NCBI Taxonomy" id="1807691"/>
    <lineage>
        <taxon>Bacteria</taxon>
        <taxon>Pseudomonadati</taxon>
        <taxon>Bacteroidota</taxon>
        <taxon>Cytophagia</taxon>
        <taxon>Cytophagales</taxon>
        <taxon>Cyclobacteriaceae</taxon>
        <taxon>Echinicola</taxon>
    </lineage>
</organism>
<dbReference type="Pfam" id="PF01797">
    <property type="entry name" value="Y1_Tnp"/>
    <property type="match status" value="1"/>
</dbReference>
<evidence type="ECO:0000313" key="2">
    <source>
        <dbReference type="EMBL" id="GGF52069.1"/>
    </source>
</evidence>
<dbReference type="Proteomes" id="UP000647339">
    <property type="component" value="Unassembled WGS sequence"/>
</dbReference>
<gene>
    <name evidence="2" type="ORF">GCM10011339_45810</name>
</gene>
<dbReference type="EMBL" id="BMIU01000060">
    <property type="protein sequence ID" value="GGF52069.1"/>
    <property type="molecule type" value="Genomic_DNA"/>
</dbReference>
<dbReference type="Gene3D" id="3.30.70.1290">
    <property type="entry name" value="Transposase IS200-like"/>
    <property type="match status" value="1"/>
</dbReference>
<dbReference type="SMART" id="SM01321">
    <property type="entry name" value="Y1_Tnp"/>
    <property type="match status" value="1"/>
</dbReference>
<evidence type="ECO:0000313" key="3">
    <source>
        <dbReference type="Proteomes" id="UP000647339"/>
    </source>
</evidence>